<comment type="caution">
    <text evidence="2">The sequence shown here is derived from an EMBL/GenBank/DDBJ whole genome shotgun (WGS) entry which is preliminary data.</text>
</comment>
<dbReference type="Gene3D" id="3.80.10.10">
    <property type="entry name" value="Ribonuclease Inhibitor"/>
    <property type="match status" value="1"/>
</dbReference>
<accession>A0AAE1U557</accession>
<reference evidence="2" key="1">
    <citation type="submission" date="2023-11" db="EMBL/GenBank/DDBJ databases">
        <title>Genome assemblies of two species of porcelain crab, Petrolisthes cinctipes and Petrolisthes manimaculis (Anomura: Porcellanidae).</title>
        <authorList>
            <person name="Angst P."/>
        </authorList>
    </citation>
    <scope>NUCLEOTIDE SEQUENCE</scope>
    <source>
        <strain evidence="2">PB745_02</strain>
        <tissue evidence="2">Gill</tissue>
    </source>
</reference>
<organism evidence="2 3">
    <name type="scientific">Petrolisthes manimaculis</name>
    <dbReference type="NCBI Taxonomy" id="1843537"/>
    <lineage>
        <taxon>Eukaryota</taxon>
        <taxon>Metazoa</taxon>
        <taxon>Ecdysozoa</taxon>
        <taxon>Arthropoda</taxon>
        <taxon>Crustacea</taxon>
        <taxon>Multicrustacea</taxon>
        <taxon>Malacostraca</taxon>
        <taxon>Eumalacostraca</taxon>
        <taxon>Eucarida</taxon>
        <taxon>Decapoda</taxon>
        <taxon>Pleocyemata</taxon>
        <taxon>Anomura</taxon>
        <taxon>Galatheoidea</taxon>
        <taxon>Porcellanidae</taxon>
        <taxon>Petrolisthes</taxon>
    </lineage>
</organism>
<evidence type="ECO:0000256" key="1">
    <source>
        <dbReference type="SAM" id="SignalP"/>
    </source>
</evidence>
<gene>
    <name evidence="2" type="ORF">Pmani_021754</name>
</gene>
<keyword evidence="3" id="KW-1185">Reference proteome</keyword>
<dbReference type="AlphaFoldDB" id="A0AAE1U557"/>
<feature type="signal peptide" evidence="1">
    <location>
        <begin position="1"/>
        <end position="26"/>
    </location>
</feature>
<dbReference type="Proteomes" id="UP001292094">
    <property type="component" value="Unassembled WGS sequence"/>
</dbReference>
<dbReference type="EMBL" id="JAWZYT010002135">
    <property type="protein sequence ID" value="KAK4306424.1"/>
    <property type="molecule type" value="Genomic_DNA"/>
</dbReference>
<sequence>MSLVVLFIRALTLPFLLLLAVTSVVSQQSDECPCSWRDDNRSWRCEVPGEAVPTQCWQIHEDVRIIQFLVPFPIGSHDLNHENLLNVERLEINYVTSIAHDALRSLTKVTYLDIMKSNITRLPDLSSQTLVSSLDASHSNLVDAPSLAHLTHLALVSLHHNYIERLADDFLPNADGTVGMSMVHNSLTEMNASSIVQAPPLSSFTFDQLEVVWATQQEKDTLVAKNFYCNIDLLSIVKIIDDPTNP</sequence>
<name>A0AAE1U557_9EUCA</name>
<evidence type="ECO:0000313" key="3">
    <source>
        <dbReference type="Proteomes" id="UP001292094"/>
    </source>
</evidence>
<dbReference type="SUPFAM" id="SSF52058">
    <property type="entry name" value="L domain-like"/>
    <property type="match status" value="1"/>
</dbReference>
<proteinExistence type="predicted"/>
<keyword evidence="1" id="KW-0732">Signal</keyword>
<evidence type="ECO:0000313" key="2">
    <source>
        <dbReference type="EMBL" id="KAK4306424.1"/>
    </source>
</evidence>
<dbReference type="InterPro" id="IPR032675">
    <property type="entry name" value="LRR_dom_sf"/>
</dbReference>
<protein>
    <submittedName>
        <fullName evidence="2">Uncharacterized protein</fullName>
    </submittedName>
</protein>
<feature type="chain" id="PRO_5042111335" evidence="1">
    <location>
        <begin position="27"/>
        <end position="246"/>
    </location>
</feature>